<name>A0ABV9BBP8_9ACTN</name>
<dbReference type="RefSeq" id="WP_417922286.1">
    <property type="nucleotide sequence ID" value="NZ_JBHSFS010000002.1"/>
</dbReference>
<reference evidence="3" key="1">
    <citation type="journal article" date="2019" name="Int. J. Syst. Evol. Microbiol.">
        <title>The Global Catalogue of Microorganisms (GCM) 10K type strain sequencing project: providing services to taxonomists for standard genome sequencing and annotation.</title>
        <authorList>
            <consortium name="The Broad Institute Genomics Platform"/>
            <consortium name="The Broad Institute Genome Sequencing Center for Infectious Disease"/>
            <person name="Wu L."/>
            <person name="Ma J."/>
        </authorList>
    </citation>
    <scope>NUCLEOTIDE SEQUENCE [LARGE SCALE GENOMIC DNA]</scope>
    <source>
        <strain evidence="3">CECT 8064</strain>
    </source>
</reference>
<sequence length="75" mass="7762">MGAAQGKALGTLAVAVHVLDPVERIPLVLTPGTEVTDPDVASQITNPACWQDNQVPVLGAEKKASRKSASTPNDD</sequence>
<comment type="caution">
    <text evidence="2">The sequence shown here is derived from an EMBL/GenBank/DDBJ whole genome shotgun (WGS) entry which is preliminary data.</text>
</comment>
<dbReference type="EMBL" id="JBHSFS010000002">
    <property type="protein sequence ID" value="MFC4512206.1"/>
    <property type="molecule type" value="Genomic_DNA"/>
</dbReference>
<gene>
    <name evidence="2" type="ORF">ACFPEN_04575</name>
</gene>
<evidence type="ECO:0000313" key="3">
    <source>
        <dbReference type="Proteomes" id="UP001595990"/>
    </source>
</evidence>
<evidence type="ECO:0000313" key="2">
    <source>
        <dbReference type="EMBL" id="MFC4512206.1"/>
    </source>
</evidence>
<organism evidence="2 3">
    <name type="scientific">Streptomyces ehimensis</name>
    <dbReference type="NCBI Taxonomy" id="68195"/>
    <lineage>
        <taxon>Bacteria</taxon>
        <taxon>Bacillati</taxon>
        <taxon>Actinomycetota</taxon>
        <taxon>Actinomycetes</taxon>
        <taxon>Kitasatosporales</taxon>
        <taxon>Streptomycetaceae</taxon>
        <taxon>Streptomyces</taxon>
    </lineage>
</organism>
<keyword evidence="3" id="KW-1185">Reference proteome</keyword>
<evidence type="ECO:0008006" key="4">
    <source>
        <dbReference type="Google" id="ProtNLM"/>
    </source>
</evidence>
<dbReference type="Proteomes" id="UP001595990">
    <property type="component" value="Unassembled WGS sequence"/>
</dbReference>
<accession>A0ABV9BBP8</accession>
<protein>
    <recommendedName>
        <fullName evidence="4">Transposase</fullName>
    </recommendedName>
</protein>
<feature type="region of interest" description="Disordered" evidence="1">
    <location>
        <begin position="46"/>
        <end position="75"/>
    </location>
</feature>
<proteinExistence type="predicted"/>
<evidence type="ECO:0000256" key="1">
    <source>
        <dbReference type="SAM" id="MobiDB-lite"/>
    </source>
</evidence>